<keyword evidence="4" id="KW-0732">Signal</keyword>
<dbReference type="PRINTS" id="PR00258">
    <property type="entry name" value="SPERACTRCPTR"/>
</dbReference>
<dbReference type="InterPro" id="IPR001190">
    <property type="entry name" value="SRCR"/>
</dbReference>
<dbReference type="GO" id="GO:0031638">
    <property type="term" value="P:zymogen activation"/>
    <property type="evidence" value="ECO:0007669"/>
    <property type="project" value="TreeGrafter"/>
</dbReference>
<sequence length="222" mass="24332">VTKSVLFWSKLIFAVGVQSPGVLRLAGGRSRCEGRVEMEEEGAWGTVCDDGWDLADADVVCRQLRCGHAVSVHGGAAYGRGNGSILRDEMGCEGHEEHLWECPAALEHDCTHKEDAGVVCSGGLVRARDITSWNGWVRRDLKAHPSSNTLLRTGTPSTRADPIQPNPFHDPCPPHPRTEAPWGCIRLMEDPRGPFCTCPSSSSAWCWQRCSCSLWWPSPLPC</sequence>
<dbReference type="Ensembl" id="ENSACOT00000021555.1">
    <property type="protein sequence ID" value="ENSACOP00000020806.1"/>
    <property type="gene ID" value="ENSACOG00000014305.1"/>
</dbReference>
<dbReference type="PROSITE" id="PS50287">
    <property type="entry name" value="SRCR_2"/>
    <property type="match status" value="1"/>
</dbReference>
<accession>A0A8B9GFK4</accession>
<feature type="chain" id="PRO_5034375467" description="SRCR domain-containing protein" evidence="4">
    <location>
        <begin position="17"/>
        <end position="222"/>
    </location>
</feature>
<feature type="compositionally biased region" description="Polar residues" evidence="3">
    <location>
        <begin position="147"/>
        <end position="158"/>
    </location>
</feature>
<evidence type="ECO:0000256" key="3">
    <source>
        <dbReference type="SAM" id="MobiDB-lite"/>
    </source>
</evidence>
<reference evidence="6" key="1">
    <citation type="submission" date="2025-08" db="UniProtKB">
        <authorList>
            <consortium name="Ensembl"/>
        </authorList>
    </citation>
    <scope>IDENTIFICATION</scope>
</reference>
<dbReference type="FunFam" id="3.10.250.10:FF:000002">
    <property type="entry name" value="Scavenger receptor cysteine-rich type 1 protein M130"/>
    <property type="match status" value="1"/>
</dbReference>
<comment type="caution">
    <text evidence="2">Lacks conserved residue(s) required for the propagation of feature annotation.</text>
</comment>
<name>A0A8B9GFK4_9PSIT</name>
<dbReference type="GO" id="GO:0004252">
    <property type="term" value="F:serine-type endopeptidase activity"/>
    <property type="evidence" value="ECO:0007669"/>
    <property type="project" value="TreeGrafter"/>
</dbReference>
<protein>
    <recommendedName>
        <fullName evidence="5">SRCR domain-containing protein</fullName>
    </recommendedName>
</protein>
<proteinExistence type="predicted"/>
<dbReference type="PANTHER" id="PTHR48071:SF29">
    <property type="entry name" value="OLFACTORY RECEPTOR 292"/>
    <property type="match status" value="1"/>
</dbReference>
<dbReference type="AlphaFoldDB" id="A0A8B9GFK4"/>
<evidence type="ECO:0000313" key="7">
    <source>
        <dbReference type="Proteomes" id="UP000694522"/>
    </source>
</evidence>
<dbReference type="InterPro" id="IPR036772">
    <property type="entry name" value="SRCR-like_dom_sf"/>
</dbReference>
<feature type="domain" description="SRCR" evidence="5">
    <location>
        <begin position="23"/>
        <end position="121"/>
    </location>
</feature>
<keyword evidence="7" id="KW-1185">Reference proteome</keyword>
<organism evidence="6 7">
    <name type="scientific">Amazona collaria</name>
    <name type="common">yellow-billed parrot</name>
    <dbReference type="NCBI Taxonomy" id="241587"/>
    <lineage>
        <taxon>Eukaryota</taxon>
        <taxon>Metazoa</taxon>
        <taxon>Chordata</taxon>
        <taxon>Craniata</taxon>
        <taxon>Vertebrata</taxon>
        <taxon>Euteleostomi</taxon>
        <taxon>Archelosauria</taxon>
        <taxon>Archosauria</taxon>
        <taxon>Dinosauria</taxon>
        <taxon>Saurischia</taxon>
        <taxon>Theropoda</taxon>
        <taxon>Coelurosauria</taxon>
        <taxon>Aves</taxon>
        <taxon>Neognathae</taxon>
        <taxon>Neoaves</taxon>
        <taxon>Telluraves</taxon>
        <taxon>Australaves</taxon>
        <taxon>Psittaciformes</taxon>
        <taxon>Psittacidae</taxon>
        <taxon>Amazona</taxon>
    </lineage>
</organism>
<dbReference type="Pfam" id="PF00530">
    <property type="entry name" value="SRCR"/>
    <property type="match status" value="1"/>
</dbReference>
<feature type="signal peptide" evidence="4">
    <location>
        <begin position="1"/>
        <end position="16"/>
    </location>
</feature>
<evidence type="ECO:0000313" key="6">
    <source>
        <dbReference type="Ensembl" id="ENSACOP00000020806.1"/>
    </source>
</evidence>
<feature type="disulfide bond" evidence="2">
    <location>
        <begin position="92"/>
        <end position="102"/>
    </location>
</feature>
<evidence type="ECO:0000256" key="1">
    <source>
        <dbReference type="ARBA" id="ARBA00023157"/>
    </source>
</evidence>
<keyword evidence="1 2" id="KW-1015">Disulfide bond</keyword>
<feature type="region of interest" description="Disordered" evidence="3">
    <location>
        <begin position="147"/>
        <end position="172"/>
    </location>
</feature>
<reference evidence="6" key="2">
    <citation type="submission" date="2025-09" db="UniProtKB">
        <authorList>
            <consortium name="Ensembl"/>
        </authorList>
    </citation>
    <scope>IDENTIFICATION</scope>
</reference>
<evidence type="ECO:0000256" key="4">
    <source>
        <dbReference type="SAM" id="SignalP"/>
    </source>
</evidence>
<dbReference type="SUPFAM" id="SSF56487">
    <property type="entry name" value="SRCR-like"/>
    <property type="match status" value="1"/>
</dbReference>
<evidence type="ECO:0000259" key="5">
    <source>
        <dbReference type="PROSITE" id="PS50287"/>
    </source>
</evidence>
<dbReference type="Proteomes" id="UP000694522">
    <property type="component" value="Unplaced"/>
</dbReference>
<dbReference type="SMART" id="SM00202">
    <property type="entry name" value="SR"/>
    <property type="match status" value="1"/>
</dbReference>
<dbReference type="PANTHER" id="PTHR48071">
    <property type="entry name" value="SRCR DOMAIN-CONTAINING PROTEIN"/>
    <property type="match status" value="1"/>
</dbReference>
<dbReference type="GO" id="GO:0005615">
    <property type="term" value="C:extracellular space"/>
    <property type="evidence" value="ECO:0007669"/>
    <property type="project" value="TreeGrafter"/>
</dbReference>
<evidence type="ECO:0000256" key="2">
    <source>
        <dbReference type="PROSITE-ProRule" id="PRU00196"/>
    </source>
</evidence>
<dbReference type="GO" id="GO:0005886">
    <property type="term" value="C:plasma membrane"/>
    <property type="evidence" value="ECO:0007669"/>
    <property type="project" value="TreeGrafter"/>
</dbReference>
<dbReference type="Gene3D" id="3.10.250.10">
    <property type="entry name" value="SRCR-like domain"/>
    <property type="match status" value="1"/>
</dbReference>